<evidence type="ECO:0000259" key="2">
    <source>
        <dbReference type="Pfam" id="PF01738"/>
    </source>
</evidence>
<dbReference type="EMBL" id="JAAAUQ010000486">
    <property type="protein sequence ID" value="KAF9149797.1"/>
    <property type="molecule type" value="Genomic_DNA"/>
</dbReference>
<dbReference type="GO" id="GO:0016787">
    <property type="term" value="F:hydrolase activity"/>
    <property type="evidence" value="ECO:0007669"/>
    <property type="project" value="InterPro"/>
</dbReference>
<gene>
    <name evidence="3" type="ORF">BG015_008376</name>
</gene>
<dbReference type="PANTHER" id="PTHR47751">
    <property type="entry name" value="SUPERFAMILY HYDROLASE, PUTATIVE (AFU_ORTHOLOGUE AFUA_2G16580)-RELATED"/>
    <property type="match status" value="1"/>
</dbReference>
<dbReference type="InterPro" id="IPR029058">
    <property type="entry name" value="AB_hydrolase_fold"/>
</dbReference>
<reference evidence="3" key="1">
    <citation type="journal article" date="2020" name="Fungal Divers.">
        <title>Resolving the Mortierellaceae phylogeny through synthesis of multi-gene phylogenetics and phylogenomics.</title>
        <authorList>
            <person name="Vandepol N."/>
            <person name="Liber J."/>
            <person name="Desiro A."/>
            <person name="Na H."/>
            <person name="Kennedy M."/>
            <person name="Barry K."/>
            <person name="Grigoriev I.V."/>
            <person name="Miller A.N."/>
            <person name="O'Donnell K."/>
            <person name="Stajich J.E."/>
            <person name="Bonito G."/>
        </authorList>
    </citation>
    <scope>NUCLEOTIDE SEQUENCE</scope>
    <source>
        <strain evidence="3">NRRL 6426</strain>
    </source>
</reference>
<comment type="similarity">
    <text evidence="1">Belongs to the polyketide transferase af380 family.</text>
</comment>
<keyword evidence="4" id="KW-1185">Reference proteome</keyword>
<dbReference type="SUPFAM" id="SSF53474">
    <property type="entry name" value="alpha/beta-Hydrolases"/>
    <property type="match status" value="1"/>
</dbReference>
<comment type="caution">
    <text evidence="3">The sequence shown here is derived from an EMBL/GenBank/DDBJ whole genome shotgun (WGS) entry which is preliminary data.</text>
</comment>
<evidence type="ECO:0000256" key="1">
    <source>
        <dbReference type="ARBA" id="ARBA00029464"/>
    </source>
</evidence>
<dbReference type="InterPro" id="IPR002925">
    <property type="entry name" value="Dienelactn_hydro"/>
</dbReference>
<evidence type="ECO:0000313" key="3">
    <source>
        <dbReference type="EMBL" id="KAF9149797.1"/>
    </source>
</evidence>
<sequence length="296" mass="32087">MTPIDVNFPSNNIKLAGHLYVPDSYKEGERLPGIVVLHPGGGVKEQTAGAYAADLSKQGFITLAFDRRTQGASDGTPRYVEDPYAAIEDAKCAVTYLTINDKVDPKQIGILGVCAGGGYAVATASTDYRVKAVAAVSMVDIGLLFAGSLPEETLASLVTQAGENRTEYAKGGEVKYLPYIPPEVRKDSPVLMKEGYDYYLTSRGSHSRSVNKFALWSYDTLVAYDSFARIERIAPRPLLLIAGTDADTLEHSRIAIAKAGKPSELYTIAGATHVDLYDHKVNDCVPKLIDFFKRSL</sequence>
<organism evidence="3 4">
    <name type="scientific">Linnemannia schmuckeri</name>
    <dbReference type="NCBI Taxonomy" id="64567"/>
    <lineage>
        <taxon>Eukaryota</taxon>
        <taxon>Fungi</taxon>
        <taxon>Fungi incertae sedis</taxon>
        <taxon>Mucoromycota</taxon>
        <taxon>Mortierellomycotina</taxon>
        <taxon>Mortierellomycetes</taxon>
        <taxon>Mortierellales</taxon>
        <taxon>Mortierellaceae</taxon>
        <taxon>Linnemannia</taxon>
    </lineage>
</organism>
<evidence type="ECO:0000313" key="4">
    <source>
        <dbReference type="Proteomes" id="UP000748756"/>
    </source>
</evidence>
<dbReference type="OrthoDB" id="2498029at2759"/>
<proteinExistence type="inferred from homology"/>
<dbReference type="Pfam" id="PF01738">
    <property type="entry name" value="DLH"/>
    <property type="match status" value="1"/>
</dbReference>
<protein>
    <recommendedName>
        <fullName evidence="2">Dienelactone hydrolase domain-containing protein</fullName>
    </recommendedName>
</protein>
<dbReference type="Gene3D" id="3.40.50.1820">
    <property type="entry name" value="alpha/beta hydrolase"/>
    <property type="match status" value="1"/>
</dbReference>
<accession>A0A9P5RX06</accession>
<dbReference type="Gene3D" id="1.10.10.800">
    <property type="match status" value="1"/>
</dbReference>
<dbReference type="PANTHER" id="PTHR47751:SF1">
    <property type="entry name" value="SUPERFAMILY HYDROLASE, PUTATIVE (AFU_ORTHOLOGUE AFUA_2G16580)-RELATED"/>
    <property type="match status" value="1"/>
</dbReference>
<dbReference type="InterPro" id="IPR051411">
    <property type="entry name" value="Polyketide_trans_af380"/>
</dbReference>
<dbReference type="Proteomes" id="UP000748756">
    <property type="component" value="Unassembled WGS sequence"/>
</dbReference>
<feature type="domain" description="Dienelactone hydrolase" evidence="2">
    <location>
        <begin position="24"/>
        <end position="135"/>
    </location>
</feature>
<dbReference type="AlphaFoldDB" id="A0A9P5RX06"/>
<name>A0A9P5RX06_9FUNG</name>